<evidence type="ECO:0000313" key="1">
    <source>
        <dbReference type="EMBL" id="KAJ8730759.1"/>
    </source>
</evidence>
<dbReference type="EMBL" id="CM056788">
    <property type="protein sequence ID" value="KAJ8730759.1"/>
    <property type="molecule type" value="Genomic_DNA"/>
</dbReference>
<reference evidence="1" key="1">
    <citation type="submission" date="2023-03" db="EMBL/GenBank/DDBJ databases">
        <title>Chromosome-level genomes of two armyworms, Mythimna separata and Mythimna loreyi, provide insights into the biosynthesis and reception of sex pheromones.</title>
        <authorList>
            <person name="Zhao H."/>
        </authorList>
    </citation>
    <scope>NUCLEOTIDE SEQUENCE</scope>
    <source>
        <strain evidence="1">BeijingLab</strain>
    </source>
</reference>
<keyword evidence="2" id="KW-1185">Reference proteome</keyword>
<protein>
    <submittedName>
        <fullName evidence="1">Uncharacterized protein</fullName>
    </submittedName>
</protein>
<name>A0ACC2R3D5_9NEOP</name>
<gene>
    <name evidence="1" type="ORF">PYW08_002172</name>
</gene>
<evidence type="ECO:0000313" key="2">
    <source>
        <dbReference type="Proteomes" id="UP001231649"/>
    </source>
</evidence>
<dbReference type="Proteomes" id="UP001231649">
    <property type="component" value="Chromosome 12"/>
</dbReference>
<proteinExistence type="predicted"/>
<sequence>MRVVILLALLGSALAVPKSVNRIVGGSPTTIDRYPYMANMQFGARSMIWWFHSCGGSLLTTTSVLSAAHCYHGNVPAQWRVILGTSYRWTGGTIHPVSQFVLHAGYVPATLDNDIAIVRLSVPAVYSDVIKPARIPGTNYQLADGTSLTKLGWGALSFEDDLYPDELQHVNVYSINQELCAERYAYLKTQPGFEHWFDVTDNMLCSGILDVGGKESCSGDSGGPLAHHNDIVVGIVSWGYLCAHPFYPGVNVRVSRYTDWIVANA</sequence>
<organism evidence="1 2">
    <name type="scientific">Mythimna loreyi</name>
    <dbReference type="NCBI Taxonomy" id="667449"/>
    <lineage>
        <taxon>Eukaryota</taxon>
        <taxon>Metazoa</taxon>
        <taxon>Ecdysozoa</taxon>
        <taxon>Arthropoda</taxon>
        <taxon>Hexapoda</taxon>
        <taxon>Insecta</taxon>
        <taxon>Pterygota</taxon>
        <taxon>Neoptera</taxon>
        <taxon>Endopterygota</taxon>
        <taxon>Lepidoptera</taxon>
        <taxon>Glossata</taxon>
        <taxon>Ditrysia</taxon>
        <taxon>Noctuoidea</taxon>
        <taxon>Noctuidae</taxon>
        <taxon>Noctuinae</taxon>
        <taxon>Hadenini</taxon>
        <taxon>Mythimna</taxon>
    </lineage>
</organism>
<comment type="caution">
    <text evidence="1">The sequence shown here is derived from an EMBL/GenBank/DDBJ whole genome shotgun (WGS) entry which is preliminary data.</text>
</comment>
<accession>A0ACC2R3D5</accession>